<sequence>MAQAKIIGRRSTWDFDELNSTMASETPSRK</sequence>
<dbReference type="Proteomes" id="UP000663860">
    <property type="component" value="Unassembled WGS sequence"/>
</dbReference>
<evidence type="ECO:0000313" key="2">
    <source>
        <dbReference type="Proteomes" id="UP000663860"/>
    </source>
</evidence>
<proteinExistence type="predicted"/>
<gene>
    <name evidence="1" type="ORF">IZO911_LOCUS27058</name>
</gene>
<dbReference type="AlphaFoldDB" id="A0A814UFU8"/>
<feature type="non-terminal residue" evidence="1">
    <location>
        <position position="1"/>
    </location>
</feature>
<protein>
    <submittedName>
        <fullName evidence="1">Uncharacterized protein</fullName>
    </submittedName>
</protein>
<evidence type="ECO:0000313" key="1">
    <source>
        <dbReference type="EMBL" id="CAF1173891.1"/>
    </source>
</evidence>
<name>A0A814UFU8_9BILA</name>
<accession>A0A814UFU8</accession>
<organism evidence="1 2">
    <name type="scientific">Adineta steineri</name>
    <dbReference type="NCBI Taxonomy" id="433720"/>
    <lineage>
        <taxon>Eukaryota</taxon>
        <taxon>Metazoa</taxon>
        <taxon>Spiralia</taxon>
        <taxon>Gnathifera</taxon>
        <taxon>Rotifera</taxon>
        <taxon>Eurotatoria</taxon>
        <taxon>Bdelloidea</taxon>
        <taxon>Adinetida</taxon>
        <taxon>Adinetidae</taxon>
        <taxon>Adineta</taxon>
    </lineage>
</organism>
<dbReference type="EMBL" id="CAJNOE010000362">
    <property type="protein sequence ID" value="CAF1173891.1"/>
    <property type="molecule type" value="Genomic_DNA"/>
</dbReference>
<comment type="caution">
    <text evidence="1">The sequence shown here is derived from an EMBL/GenBank/DDBJ whole genome shotgun (WGS) entry which is preliminary data.</text>
</comment>
<reference evidence="1" key="1">
    <citation type="submission" date="2021-02" db="EMBL/GenBank/DDBJ databases">
        <authorList>
            <person name="Nowell W R."/>
        </authorList>
    </citation>
    <scope>NUCLEOTIDE SEQUENCE</scope>
</reference>